<feature type="binding site" evidence="18">
    <location>
        <position position="547"/>
    </location>
    <ligand>
        <name>Mg(2+)</name>
        <dbReference type="ChEBI" id="CHEBI:18420"/>
    </ligand>
</feature>
<dbReference type="PRINTS" id="PR00109">
    <property type="entry name" value="TYRKINASE"/>
</dbReference>
<evidence type="ECO:0000256" key="22">
    <source>
        <dbReference type="SAM" id="Phobius"/>
    </source>
</evidence>
<dbReference type="GeneID" id="119732235"/>
<evidence type="ECO:0000256" key="7">
    <source>
        <dbReference type="ARBA" id="ARBA00022840"/>
    </source>
</evidence>
<dbReference type="PROSITE" id="PS50011">
    <property type="entry name" value="PROTEIN_KINASE_DOM"/>
    <property type="match status" value="1"/>
</dbReference>
<comment type="catalytic activity">
    <reaction evidence="15">
        <text>L-tyrosyl-[protein] + ATP = O-phospho-L-tyrosyl-[protein] + ADP + H(+)</text>
        <dbReference type="Rhea" id="RHEA:10596"/>
        <dbReference type="Rhea" id="RHEA-COMP:10136"/>
        <dbReference type="Rhea" id="RHEA-COMP:20101"/>
        <dbReference type="ChEBI" id="CHEBI:15378"/>
        <dbReference type="ChEBI" id="CHEBI:30616"/>
        <dbReference type="ChEBI" id="CHEBI:46858"/>
        <dbReference type="ChEBI" id="CHEBI:61978"/>
        <dbReference type="ChEBI" id="CHEBI:456216"/>
        <dbReference type="EC" id="2.7.10.1"/>
    </reaction>
</comment>
<evidence type="ECO:0000256" key="2">
    <source>
        <dbReference type="ARBA" id="ARBA00011902"/>
    </source>
</evidence>
<evidence type="ECO:0000256" key="1">
    <source>
        <dbReference type="ARBA" id="ARBA00004167"/>
    </source>
</evidence>
<dbReference type="InterPro" id="IPR020635">
    <property type="entry name" value="Tyr_kinase_cat_dom"/>
</dbReference>
<dbReference type="InterPro" id="IPR001245">
    <property type="entry name" value="Ser-Thr/Tyr_kinase_cat_dom"/>
</dbReference>
<keyword evidence="4 22" id="KW-0812">Transmembrane</keyword>
<evidence type="ECO:0000256" key="6">
    <source>
        <dbReference type="ARBA" id="ARBA00022777"/>
    </source>
</evidence>
<dbReference type="InterPro" id="IPR013783">
    <property type="entry name" value="Ig-like_fold"/>
</dbReference>
<sequence length="703" mass="79015">MCQDLSAEPETLRWKKELNMTVVGAAELKIQGENPRYATVGSNITFTCVLYGDYKGIEPLVRWFFNDQTVTTCNGNDENFFDLINWNDTYKACSLTIDPITKTSEGLYLCDAIPLLGEYPTVQLYVIDNSSLERLDATLHLLDPSTGAVLDDPEYGPVCVQSGTTRQFECRIQDARPGDWNFTWMLGNQTITSKRRIRTGAGLVNVSSWHIVTNPGNEIRERNLTCLTRSSEQSLNVTVVITSCADALVKGANGVPIAIVTVVSVLSPLVVMAIVMFVKFRRKRRAQRSVQIKRDARSAVEMDVALDQDALGQPGQSEVGSSPEVKYEDRIEPQDPHKYDIRISPQDSHKYEYKISQQVAHQYEDTSSPQVEYDDTIPPQEETPMLPESDDDDNLPPWAEGWKVPRCDLIMDERVLGSGNFGEVRSGAVMKDGELTRAAIKMLKGHASVSEKDDFIDELRTMTSFGHHPNVVSLLGACQHRQVLYVALEYLPRGDLRSYLRTARSQSDSDEDALSSDQLVKFALDVAKGMEHLAKAGVIHRDLAARNILLSEGLTAKVSDFGLSRGEDIYVQTSKRRVPVRWLAIESIRYKRYTTKSDVWSFGILLWEIATIGGTPYPTTKSESLTTKLKGGYRMPKPSNCDDKSYALMRKCWEEDPNNRPSFSELVSTLSGTDDSKIEHTYFSFDRVRYENLSAIRPEFDDN</sequence>
<feature type="binding site" evidence="17">
    <location>
        <position position="546"/>
    </location>
    <ligand>
        <name>ATP</name>
        <dbReference type="ChEBI" id="CHEBI:30616"/>
    </ligand>
</feature>
<dbReference type="InterPro" id="IPR000719">
    <property type="entry name" value="Prot_kinase_dom"/>
</dbReference>
<dbReference type="Gene3D" id="2.60.40.10">
    <property type="entry name" value="Immunoglobulins"/>
    <property type="match status" value="2"/>
</dbReference>
<keyword evidence="11" id="KW-1015">Disulfide bond</keyword>
<dbReference type="FunFam" id="1.10.510.10:FF:000554">
    <property type="entry name" value="Predicted protein"/>
    <property type="match status" value="1"/>
</dbReference>
<dbReference type="Proteomes" id="UP000887568">
    <property type="component" value="Unplaced"/>
</dbReference>
<feature type="binding site" evidence="17">
    <location>
        <begin position="417"/>
        <end position="424"/>
    </location>
    <ligand>
        <name>ATP</name>
        <dbReference type="ChEBI" id="CHEBI:30616"/>
    </ligand>
</feature>
<feature type="binding site" evidence="17 20">
    <location>
        <position position="441"/>
    </location>
    <ligand>
        <name>ATP</name>
        <dbReference type="ChEBI" id="CHEBI:30616"/>
    </ligand>
</feature>
<feature type="domain" description="Protein kinase" evidence="23">
    <location>
        <begin position="410"/>
        <end position="683"/>
    </location>
</feature>
<keyword evidence="3" id="KW-0808">Transferase</keyword>
<evidence type="ECO:0000256" key="12">
    <source>
        <dbReference type="ARBA" id="ARBA00023170"/>
    </source>
</evidence>
<keyword evidence="7 17" id="KW-0067">ATP-binding</keyword>
<reference evidence="25" key="1">
    <citation type="submission" date="2022-11" db="UniProtKB">
        <authorList>
            <consortium name="EnsemblMetazoa"/>
        </authorList>
    </citation>
    <scope>IDENTIFICATION</scope>
</reference>
<organism evidence="25 26">
    <name type="scientific">Patiria miniata</name>
    <name type="common">Bat star</name>
    <name type="synonym">Asterina miniata</name>
    <dbReference type="NCBI Taxonomy" id="46514"/>
    <lineage>
        <taxon>Eukaryota</taxon>
        <taxon>Metazoa</taxon>
        <taxon>Echinodermata</taxon>
        <taxon>Eleutherozoa</taxon>
        <taxon>Asterozoa</taxon>
        <taxon>Asteroidea</taxon>
        <taxon>Valvatacea</taxon>
        <taxon>Valvatida</taxon>
        <taxon>Asterinidae</taxon>
        <taxon>Patiria</taxon>
    </lineage>
</organism>
<evidence type="ECO:0000256" key="5">
    <source>
        <dbReference type="ARBA" id="ARBA00022741"/>
    </source>
</evidence>
<evidence type="ECO:0000256" key="21">
    <source>
        <dbReference type="SAM" id="MobiDB-lite"/>
    </source>
</evidence>
<keyword evidence="5 17" id="KW-0547">Nucleotide-binding</keyword>
<dbReference type="GO" id="GO:0004714">
    <property type="term" value="F:transmembrane receptor protein tyrosine kinase activity"/>
    <property type="evidence" value="ECO:0007669"/>
    <property type="project" value="UniProtKB-EC"/>
</dbReference>
<keyword evidence="26" id="KW-1185">Reference proteome</keyword>
<keyword evidence="14" id="KW-0393">Immunoglobulin domain</keyword>
<dbReference type="InterPro" id="IPR050122">
    <property type="entry name" value="RTK"/>
</dbReference>
<evidence type="ECO:0000259" key="23">
    <source>
        <dbReference type="PROSITE" id="PS50011"/>
    </source>
</evidence>
<dbReference type="GO" id="GO:0005524">
    <property type="term" value="F:ATP binding"/>
    <property type="evidence" value="ECO:0007669"/>
    <property type="project" value="UniProtKB-UniRule"/>
</dbReference>
<dbReference type="GO" id="GO:0007169">
    <property type="term" value="P:cell surface receptor protein tyrosine kinase signaling pathway"/>
    <property type="evidence" value="ECO:0007669"/>
    <property type="project" value="TreeGrafter"/>
</dbReference>
<evidence type="ECO:0000256" key="14">
    <source>
        <dbReference type="ARBA" id="ARBA00023319"/>
    </source>
</evidence>
<feature type="binding site" evidence="17">
    <location>
        <begin position="489"/>
        <end position="495"/>
    </location>
    <ligand>
        <name>ATP</name>
        <dbReference type="ChEBI" id="CHEBI:30616"/>
    </ligand>
</feature>
<accession>A0A914ACF6</accession>
<evidence type="ECO:0000256" key="10">
    <source>
        <dbReference type="ARBA" id="ARBA00023137"/>
    </source>
</evidence>
<evidence type="ECO:0000256" key="16">
    <source>
        <dbReference type="PIRSR" id="PIRSR000615-1"/>
    </source>
</evidence>
<dbReference type="InterPro" id="IPR036179">
    <property type="entry name" value="Ig-like_dom_sf"/>
</dbReference>
<evidence type="ECO:0000256" key="17">
    <source>
        <dbReference type="PIRSR" id="PIRSR000615-2"/>
    </source>
</evidence>
<dbReference type="PANTHER" id="PTHR24416">
    <property type="entry name" value="TYROSINE-PROTEIN KINASE RECEPTOR"/>
    <property type="match status" value="1"/>
</dbReference>
<dbReference type="SUPFAM" id="SSF56112">
    <property type="entry name" value="Protein kinase-like (PK-like)"/>
    <property type="match status" value="1"/>
</dbReference>
<evidence type="ECO:0000256" key="3">
    <source>
        <dbReference type="ARBA" id="ARBA00022679"/>
    </source>
</evidence>
<dbReference type="RefSeq" id="XP_038061605.1">
    <property type="nucleotide sequence ID" value="XM_038205677.1"/>
</dbReference>
<dbReference type="InterPro" id="IPR017441">
    <property type="entry name" value="Protein_kinase_ATP_BS"/>
</dbReference>
<keyword evidence="9 22" id="KW-0472">Membrane</keyword>
<feature type="binding site" evidence="18">
    <location>
        <position position="560"/>
    </location>
    <ligand>
        <name>Mg(2+)</name>
        <dbReference type="ChEBI" id="CHEBI:18420"/>
    </ligand>
</feature>
<evidence type="ECO:0000256" key="8">
    <source>
        <dbReference type="ARBA" id="ARBA00022989"/>
    </source>
</evidence>
<dbReference type="InterPro" id="IPR011009">
    <property type="entry name" value="Kinase-like_dom_sf"/>
</dbReference>
<evidence type="ECO:0000313" key="25">
    <source>
        <dbReference type="EnsemblMetazoa" id="XP_038061605.1"/>
    </source>
</evidence>
<name>A0A914ACF6_PATMI</name>
<evidence type="ECO:0000313" key="26">
    <source>
        <dbReference type="Proteomes" id="UP000887568"/>
    </source>
</evidence>
<dbReference type="EnsemblMetazoa" id="XM_038205677.1">
    <property type="protein sequence ID" value="XP_038061605.1"/>
    <property type="gene ID" value="LOC119732235"/>
</dbReference>
<dbReference type="GO" id="GO:0043235">
    <property type="term" value="C:receptor complex"/>
    <property type="evidence" value="ECO:0007669"/>
    <property type="project" value="TreeGrafter"/>
</dbReference>
<dbReference type="PROSITE" id="PS00109">
    <property type="entry name" value="PROTEIN_KINASE_TYR"/>
    <property type="match status" value="1"/>
</dbReference>
<dbReference type="Gene3D" id="3.30.200.20">
    <property type="entry name" value="Phosphorylase Kinase, domain 1"/>
    <property type="match status" value="1"/>
</dbReference>
<evidence type="ECO:0000256" key="9">
    <source>
        <dbReference type="ARBA" id="ARBA00023136"/>
    </source>
</evidence>
<feature type="region of interest" description="Disordered" evidence="21">
    <location>
        <begin position="361"/>
        <end position="395"/>
    </location>
</feature>
<evidence type="ECO:0000256" key="13">
    <source>
        <dbReference type="ARBA" id="ARBA00023180"/>
    </source>
</evidence>
<keyword evidence="6" id="KW-0418">Kinase</keyword>
<dbReference type="SMART" id="SM00409">
    <property type="entry name" value="IG"/>
    <property type="match status" value="1"/>
</dbReference>
<evidence type="ECO:0000256" key="4">
    <source>
        <dbReference type="ARBA" id="ARBA00022692"/>
    </source>
</evidence>
<dbReference type="SMART" id="SM00219">
    <property type="entry name" value="TyrKc"/>
    <property type="match status" value="1"/>
</dbReference>
<dbReference type="GO" id="GO:0005886">
    <property type="term" value="C:plasma membrane"/>
    <property type="evidence" value="ECO:0007669"/>
    <property type="project" value="TreeGrafter"/>
</dbReference>
<evidence type="ECO:0000256" key="20">
    <source>
        <dbReference type="PROSITE-ProRule" id="PRU10141"/>
    </source>
</evidence>
<dbReference type="Pfam" id="PF07714">
    <property type="entry name" value="PK_Tyr_Ser-Thr"/>
    <property type="match status" value="1"/>
</dbReference>
<dbReference type="GO" id="GO:0046872">
    <property type="term" value="F:metal ion binding"/>
    <property type="evidence" value="ECO:0007669"/>
    <property type="project" value="UniProtKB-KW"/>
</dbReference>
<dbReference type="PROSITE" id="PS00107">
    <property type="entry name" value="PROTEIN_KINASE_ATP"/>
    <property type="match status" value="1"/>
</dbReference>
<comment type="subcellular location">
    <subcellularLocation>
        <location evidence="1">Membrane</location>
        <topology evidence="1">Single-pass membrane protein</topology>
    </subcellularLocation>
</comment>
<feature type="compositionally biased region" description="Basic and acidic residues" evidence="21">
    <location>
        <begin position="325"/>
        <end position="343"/>
    </location>
</feature>
<feature type="compositionally biased region" description="Polar residues" evidence="21">
    <location>
        <begin position="361"/>
        <end position="370"/>
    </location>
</feature>
<keyword evidence="18" id="KW-0479">Metal-binding</keyword>
<feature type="domain" description="Ig-like" evidence="24">
    <location>
        <begin position="9"/>
        <end position="112"/>
    </location>
</feature>
<dbReference type="EC" id="2.7.10.1" evidence="2"/>
<feature type="active site" description="Proton acceptor" evidence="16">
    <location>
        <position position="542"/>
    </location>
</feature>
<keyword evidence="18" id="KW-0460">Magnesium</keyword>
<keyword evidence="13" id="KW-0325">Glycoprotein</keyword>
<evidence type="ECO:0000259" key="24">
    <source>
        <dbReference type="PROSITE" id="PS50835"/>
    </source>
</evidence>
<dbReference type="CDD" id="cd00192">
    <property type="entry name" value="PTKc"/>
    <property type="match status" value="1"/>
</dbReference>
<feature type="transmembrane region" description="Helical" evidence="22">
    <location>
        <begin position="257"/>
        <end position="278"/>
    </location>
</feature>
<evidence type="ECO:0000256" key="19">
    <source>
        <dbReference type="PIRSR" id="PIRSR000615-4"/>
    </source>
</evidence>
<feature type="site" description="Important for interaction with phosphotyrosine-binding proteins" evidence="19">
    <location>
        <position position="682"/>
    </location>
</feature>
<dbReference type="SUPFAM" id="SSF48726">
    <property type="entry name" value="Immunoglobulin"/>
    <property type="match status" value="2"/>
</dbReference>
<keyword evidence="12" id="KW-0675">Receptor</keyword>
<evidence type="ECO:0000256" key="18">
    <source>
        <dbReference type="PIRSR" id="PIRSR000615-3"/>
    </source>
</evidence>
<dbReference type="InterPro" id="IPR008266">
    <property type="entry name" value="Tyr_kinase_AS"/>
</dbReference>
<dbReference type="Gene3D" id="1.10.510.10">
    <property type="entry name" value="Transferase(Phosphotransferase) domain 1"/>
    <property type="match status" value="1"/>
</dbReference>
<dbReference type="PANTHER" id="PTHR24416:SF613">
    <property type="entry name" value="RECEPTOR PROTEIN-TYROSINE KINASE"/>
    <property type="match status" value="1"/>
</dbReference>
<keyword evidence="8 22" id="KW-1133">Transmembrane helix</keyword>
<evidence type="ECO:0000256" key="15">
    <source>
        <dbReference type="ARBA" id="ARBA00051243"/>
    </source>
</evidence>
<proteinExistence type="predicted"/>
<keyword evidence="10" id="KW-0829">Tyrosine-protein kinase</keyword>
<evidence type="ECO:0000256" key="11">
    <source>
        <dbReference type="ARBA" id="ARBA00023157"/>
    </source>
</evidence>
<dbReference type="InterPro" id="IPR007110">
    <property type="entry name" value="Ig-like_dom"/>
</dbReference>
<dbReference type="InterPro" id="IPR003599">
    <property type="entry name" value="Ig_sub"/>
</dbReference>
<protein>
    <recommendedName>
        <fullName evidence="2">receptor protein-tyrosine kinase</fullName>
        <ecNumber evidence="2">2.7.10.1</ecNumber>
    </recommendedName>
</protein>
<feature type="domain" description="Ig-like" evidence="24">
    <location>
        <begin position="153"/>
        <end position="242"/>
    </location>
</feature>
<dbReference type="AlphaFoldDB" id="A0A914ACF6"/>
<feature type="region of interest" description="Disordered" evidence="21">
    <location>
        <begin position="308"/>
        <end position="343"/>
    </location>
</feature>
<dbReference type="PROSITE" id="PS50835">
    <property type="entry name" value="IG_LIKE"/>
    <property type="match status" value="2"/>
</dbReference>